<dbReference type="Pfam" id="PF07486">
    <property type="entry name" value="Hydrolase_2"/>
    <property type="match status" value="1"/>
</dbReference>
<evidence type="ECO:0000313" key="3">
    <source>
        <dbReference type="Proteomes" id="UP000631034"/>
    </source>
</evidence>
<evidence type="ECO:0000313" key="2">
    <source>
        <dbReference type="EMBL" id="MBE1237972.1"/>
    </source>
</evidence>
<organism evidence="2 3">
    <name type="scientific">Phaeovibrio sulfidiphilus</name>
    <dbReference type="NCBI Taxonomy" id="1220600"/>
    <lineage>
        <taxon>Bacteria</taxon>
        <taxon>Pseudomonadati</taxon>
        <taxon>Pseudomonadota</taxon>
        <taxon>Alphaproteobacteria</taxon>
        <taxon>Rhodospirillales</taxon>
        <taxon>Rhodospirillaceae</taxon>
        <taxon>Phaeovibrio</taxon>
    </lineage>
</organism>
<dbReference type="Gene3D" id="1.10.10.2520">
    <property type="entry name" value="Cell wall hydrolase SleB, domain 1"/>
    <property type="match status" value="1"/>
</dbReference>
<keyword evidence="2" id="KW-0378">Hydrolase</keyword>
<comment type="caution">
    <text evidence="2">The sequence shown here is derived from an EMBL/GenBank/DDBJ whole genome shotgun (WGS) entry which is preliminary data.</text>
</comment>
<dbReference type="InterPro" id="IPR011105">
    <property type="entry name" value="Cell_wall_hydrolase_SleB"/>
</dbReference>
<protein>
    <submittedName>
        <fullName evidence="2">Cell wall hydrolase</fullName>
    </submittedName>
</protein>
<dbReference type="Gene3D" id="6.20.240.60">
    <property type="match status" value="1"/>
</dbReference>
<gene>
    <name evidence="2" type="ORF">IHV25_10000</name>
</gene>
<dbReference type="InterPro" id="IPR042047">
    <property type="entry name" value="SleB_dom1"/>
</dbReference>
<proteinExistence type="predicted"/>
<dbReference type="EMBL" id="JACZHT010000010">
    <property type="protein sequence ID" value="MBE1237972.1"/>
    <property type="molecule type" value="Genomic_DNA"/>
</dbReference>
<keyword evidence="3" id="KW-1185">Reference proteome</keyword>
<sequence>MPEGVRLAPASLTVSKNEMLCLALNDYWEARGESLRGRVAVAQVVLNRVKDPRFPNSICEVVSQNNSNGKACQFSWYCDGRSDVPTDKRAWRSSVLLAMSVLRRDSTVMDPTHGALWFHTKAVNPPWSRQMDRTGRIDNHIFYTDNRARQAPVLQTATRDLAGGSLVADLFADAGVKSSPAARQGLTGSK</sequence>
<evidence type="ECO:0000259" key="1">
    <source>
        <dbReference type="Pfam" id="PF07486"/>
    </source>
</evidence>
<dbReference type="GO" id="GO:0016787">
    <property type="term" value="F:hydrolase activity"/>
    <property type="evidence" value="ECO:0007669"/>
    <property type="project" value="UniProtKB-KW"/>
</dbReference>
<name>A0A8J6YR98_9PROT</name>
<feature type="domain" description="Cell wall hydrolase SleB" evidence="1">
    <location>
        <begin position="32"/>
        <end position="143"/>
    </location>
</feature>
<reference evidence="2" key="1">
    <citation type="submission" date="2020-10" db="EMBL/GenBank/DDBJ databases">
        <title>Genome sequence of the unusual species of purple photosynthetic bacteria, Phaeovibrio sulfidiphilus DSM 23193, type strain.</title>
        <authorList>
            <person name="Kyndt J.A."/>
            <person name="Meyer T.E."/>
        </authorList>
    </citation>
    <scope>NUCLEOTIDE SEQUENCE</scope>
    <source>
        <strain evidence="2">DSM 23193</strain>
    </source>
</reference>
<dbReference type="Proteomes" id="UP000631034">
    <property type="component" value="Unassembled WGS sequence"/>
</dbReference>
<accession>A0A8J6YR98</accession>
<dbReference type="AlphaFoldDB" id="A0A8J6YR98"/>